<dbReference type="PROSITE" id="PS50887">
    <property type="entry name" value="GGDEF"/>
    <property type="match status" value="1"/>
</dbReference>
<sequence>MNGSPQPPIAQGLAGTRQGPAAEREAPQLFHPPGPGKFQGHKRPVRHVYGDEVLAKGANLIRRSVRCDDCLFHFGGEEFVLLLADLEEIHTADVAGYLRRLSPIGLATLPVQQPLLQVSLGCTFRTTSRAG</sequence>
<dbReference type="InterPro" id="IPR000160">
    <property type="entry name" value="GGDEF_dom"/>
</dbReference>
<evidence type="ECO:0000313" key="4">
    <source>
        <dbReference type="Proteomes" id="UP000466024"/>
    </source>
</evidence>
<evidence type="ECO:0000313" key="3">
    <source>
        <dbReference type="EMBL" id="KAA0018601.1"/>
    </source>
</evidence>
<gene>
    <name evidence="3" type="ORF">F0A16_08770</name>
</gene>
<dbReference type="AlphaFoldDB" id="A0A640WEL6"/>
<accession>A0A640WEL6</accession>
<feature type="domain" description="GGDEF" evidence="2">
    <location>
        <begin position="23"/>
        <end position="131"/>
    </location>
</feature>
<dbReference type="Gene3D" id="3.30.70.270">
    <property type="match status" value="1"/>
</dbReference>
<dbReference type="SUPFAM" id="SSF55073">
    <property type="entry name" value="Nucleotide cyclase"/>
    <property type="match status" value="1"/>
</dbReference>
<evidence type="ECO:0000259" key="2">
    <source>
        <dbReference type="PROSITE" id="PS50887"/>
    </source>
</evidence>
<dbReference type="Pfam" id="PF00990">
    <property type="entry name" value="GGDEF"/>
    <property type="match status" value="1"/>
</dbReference>
<keyword evidence="4" id="KW-1185">Reference proteome</keyword>
<feature type="region of interest" description="Disordered" evidence="1">
    <location>
        <begin position="1"/>
        <end position="42"/>
    </location>
</feature>
<comment type="caution">
    <text evidence="3">The sequence shown here is derived from an EMBL/GenBank/DDBJ whole genome shotgun (WGS) entry which is preliminary data.</text>
</comment>
<dbReference type="InterPro" id="IPR043128">
    <property type="entry name" value="Rev_trsase/Diguanyl_cyclase"/>
</dbReference>
<protein>
    <submittedName>
        <fullName evidence="3">Diguanylate cyclase</fullName>
    </submittedName>
</protein>
<proteinExistence type="predicted"/>
<organism evidence="3 4">
    <name type="scientific">Salinicola corii</name>
    <dbReference type="NCBI Taxonomy" id="2606937"/>
    <lineage>
        <taxon>Bacteria</taxon>
        <taxon>Pseudomonadati</taxon>
        <taxon>Pseudomonadota</taxon>
        <taxon>Gammaproteobacteria</taxon>
        <taxon>Oceanospirillales</taxon>
        <taxon>Halomonadaceae</taxon>
        <taxon>Salinicola</taxon>
    </lineage>
</organism>
<evidence type="ECO:0000256" key="1">
    <source>
        <dbReference type="SAM" id="MobiDB-lite"/>
    </source>
</evidence>
<dbReference type="Proteomes" id="UP000466024">
    <property type="component" value="Unassembled WGS sequence"/>
</dbReference>
<reference evidence="3 4" key="1">
    <citation type="submission" date="2019-08" db="EMBL/GenBank/DDBJ databases">
        <title>Bioinformatics analysis of the strain L3 and L5.</title>
        <authorList>
            <person name="Li X."/>
        </authorList>
    </citation>
    <scope>NUCLEOTIDE SEQUENCE [LARGE SCALE GENOMIC DNA]</scope>
    <source>
        <strain evidence="3 4">L3</strain>
    </source>
</reference>
<dbReference type="EMBL" id="VTPX01000004">
    <property type="protein sequence ID" value="KAA0018601.1"/>
    <property type="molecule type" value="Genomic_DNA"/>
</dbReference>
<dbReference type="InterPro" id="IPR029787">
    <property type="entry name" value="Nucleotide_cyclase"/>
</dbReference>
<name>A0A640WEL6_9GAMM</name>